<accession>A0A162SDD3</accession>
<dbReference type="OrthoDB" id="2489132at2"/>
<evidence type="ECO:0000259" key="6">
    <source>
        <dbReference type="PROSITE" id="PS50885"/>
    </source>
</evidence>
<comment type="similarity">
    <text evidence="2">Belongs to the methyl-accepting chemotaxis (MCP) protein family.</text>
</comment>
<dbReference type="CDD" id="cd11386">
    <property type="entry name" value="MCP_signal"/>
    <property type="match status" value="1"/>
</dbReference>
<gene>
    <name evidence="7" type="primary">pctC</name>
    <name evidence="7" type="ORF">CLMAG_28480</name>
</gene>
<feature type="domain" description="Methyl-accepting transducer" evidence="5">
    <location>
        <begin position="440"/>
        <end position="680"/>
    </location>
</feature>
<feature type="transmembrane region" description="Helical" evidence="4">
    <location>
        <begin position="344"/>
        <end position="365"/>
    </location>
</feature>
<dbReference type="Gene3D" id="1.10.287.950">
    <property type="entry name" value="Methyl-accepting chemotaxis protein"/>
    <property type="match status" value="1"/>
</dbReference>
<feature type="domain" description="HAMP" evidence="6">
    <location>
        <begin position="367"/>
        <end position="421"/>
    </location>
</feature>
<evidence type="ECO:0000313" key="7">
    <source>
        <dbReference type="EMBL" id="KZL91090.1"/>
    </source>
</evidence>
<evidence type="ECO:0000256" key="4">
    <source>
        <dbReference type="SAM" id="Phobius"/>
    </source>
</evidence>
<keyword evidence="4" id="KW-0472">Membrane</keyword>
<dbReference type="PROSITE" id="PS50885">
    <property type="entry name" value="HAMP"/>
    <property type="match status" value="1"/>
</dbReference>
<reference evidence="7 8" key="1">
    <citation type="submission" date="2016-04" db="EMBL/GenBank/DDBJ databases">
        <title>Genome sequence of Clostridium magnum DSM 2767.</title>
        <authorList>
            <person name="Poehlein A."/>
            <person name="Uhlig R."/>
            <person name="Fischer R."/>
            <person name="Bahl H."/>
            <person name="Daniel R."/>
        </authorList>
    </citation>
    <scope>NUCLEOTIDE SEQUENCE [LARGE SCALE GENOMIC DNA]</scope>
    <source>
        <strain evidence="7 8">DSM 2767</strain>
    </source>
</reference>
<dbReference type="CDD" id="cd06225">
    <property type="entry name" value="HAMP"/>
    <property type="match status" value="1"/>
</dbReference>
<dbReference type="RefSeq" id="WP_161486974.1">
    <property type="nucleotide sequence ID" value="NZ_FQXL01000016.1"/>
</dbReference>
<dbReference type="PATRIC" id="fig|1121326.3.peg.2864"/>
<dbReference type="InterPro" id="IPR003660">
    <property type="entry name" value="HAMP_dom"/>
</dbReference>
<dbReference type="PANTHER" id="PTHR32089:SF112">
    <property type="entry name" value="LYSOZYME-LIKE PROTEIN-RELATED"/>
    <property type="match status" value="1"/>
</dbReference>
<comment type="caution">
    <text evidence="7">The sequence shown here is derived from an EMBL/GenBank/DDBJ whole genome shotgun (WGS) entry which is preliminary data.</text>
</comment>
<dbReference type="PROSITE" id="PS50111">
    <property type="entry name" value="CHEMOTAXIS_TRANSDUC_2"/>
    <property type="match status" value="1"/>
</dbReference>
<keyword evidence="8" id="KW-1185">Reference proteome</keyword>
<dbReference type="SMART" id="SM00304">
    <property type="entry name" value="HAMP"/>
    <property type="match status" value="1"/>
</dbReference>
<dbReference type="Pfam" id="PF00015">
    <property type="entry name" value="MCPsignal"/>
    <property type="match status" value="1"/>
</dbReference>
<dbReference type="PANTHER" id="PTHR32089">
    <property type="entry name" value="METHYL-ACCEPTING CHEMOTAXIS PROTEIN MCPB"/>
    <property type="match status" value="1"/>
</dbReference>
<dbReference type="AlphaFoldDB" id="A0A162SDD3"/>
<name>A0A162SDD3_9CLOT</name>
<dbReference type="GO" id="GO:0016020">
    <property type="term" value="C:membrane"/>
    <property type="evidence" value="ECO:0007669"/>
    <property type="project" value="InterPro"/>
</dbReference>
<dbReference type="CDD" id="cd18773">
    <property type="entry name" value="PDC1_HK_sensor"/>
    <property type="match status" value="1"/>
</dbReference>
<organism evidence="7 8">
    <name type="scientific">Clostridium magnum DSM 2767</name>
    <dbReference type="NCBI Taxonomy" id="1121326"/>
    <lineage>
        <taxon>Bacteria</taxon>
        <taxon>Bacillati</taxon>
        <taxon>Bacillota</taxon>
        <taxon>Clostridia</taxon>
        <taxon>Eubacteriales</taxon>
        <taxon>Clostridiaceae</taxon>
        <taxon>Clostridium</taxon>
    </lineage>
</organism>
<feature type="transmembrane region" description="Helical" evidence="4">
    <location>
        <begin position="318"/>
        <end position="338"/>
    </location>
</feature>
<evidence type="ECO:0000259" key="5">
    <source>
        <dbReference type="PROSITE" id="PS50111"/>
    </source>
</evidence>
<evidence type="ECO:0000256" key="3">
    <source>
        <dbReference type="PROSITE-ProRule" id="PRU00284"/>
    </source>
</evidence>
<dbReference type="Gene3D" id="1.10.8.500">
    <property type="entry name" value="HAMP domain in histidine kinase"/>
    <property type="match status" value="1"/>
</dbReference>
<dbReference type="GO" id="GO:0007165">
    <property type="term" value="P:signal transduction"/>
    <property type="evidence" value="ECO:0007669"/>
    <property type="project" value="UniProtKB-KW"/>
</dbReference>
<dbReference type="Proteomes" id="UP000076603">
    <property type="component" value="Unassembled WGS sequence"/>
</dbReference>
<dbReference type="STRING" id="1121326.CLMAG_28480"/>
<dbReference type="InterPro" id="IPR004089">
    <property type="entry name" value="MCPsignal_dom"/>
</dbReference>
<evidence type="ECO:0000313" key="8">
    <source>
        <dbReference type="Proteomes" id="UP000076603"/>
    </source>
</evidence>
<dbReference type="SMART" id="SM00283">
    <property type="entry name" value="MA"/>
    <property type="match status" value="1"/>
</dbReference>
<evidence type="ECO:0000256" key="2">
    <source>
        <dbReference type="ARBA" id="ARBA00029447"/>
    </source>
</evidence>
<keyword evidence="4" id="KW-0812">Transmembrane</keyword>
<dbReference type="Gene3D" id="3.30.450.20">
    <property type="entry name" value="PAS domain"/>
    <property type="match status" value="1"/>
</dbReference>
<dbReference type="EMBL" id="LWAE01000003">
    <property type="protein sequence ID" value="KZL91090.1"/>
    <property type="molecule type" value="Genomic_DNA"/>
</dbReference>
<evidence type="ECO:0000256" key="1">
    <source>
        <dbReference type="ARBA" id="ARBA00023224"/>
    </source>
</evidence>
<proteinExistence type="inferred from homology"/>
<protein>
    <submittedName>
        <fullName evidence="7">Methyl-accepting chemotaxis protein PctC</fullName>
    </submittedName>
</protein>
<dbReference type="SUPFAM" id="SSF58104">
    <property type="entry name" value="Methyl-accepting chemotaxis protein (MCP) signaling domain"/>
    <property type="match status" value="1"/>
</dbReference>
<keyword evidence="4" id="KW-1133">Transmembrane helix</keyword>
<dbReference type="Pfam" id="PF00672">
    <property type="entry name" value="HAMP"/>
    <property type="match status" value="1"/>
</dbReference>
<sequence length="731" mass="82174">MNLSYFLNKHFNKRLRENSEQVFEGIARGRKKALENWFSDMWSAMEVTKDTILAYLDKNEANHQELISILKNRKSEFNDFTELFIINQEGIVNISTYDENIKVNMSYLPNFKAGMEGKSLMYGPYEDEVTLKVGPGNSDFFDEVTIMFSVPFENKNNGRRAVLCGRVPNDVMSDVIQDEDTHIYKESGDNYLFMVESDRSIKPGTAISRSRFEDNAFTLGDNLKDGIRTKNWGVIKIQKHTEFEIIFTDPATKELHKGVHNTMNNGENLECYPGYFDYRHILVGGKGVVICPPNSTEKWGMMCEGDIAEIYKFSSLKYVIPVTVSIINGVLLLGNYFISNIYEGFKIPGIILVWLITFFTMLFAVKRYVTSPMETTLKILQEIAEGEGDLTKRVDKLSNNEIGELSKWFNKFINNQMSIIKRINKISKASKSSAKNLSKLTDNVEGNMTFISGSIDEFLQISKTQTEVFNMTQEKFDHISHSIDDINNLINSLHSKTTSTRQASQKNDEVISEVINVMNELEKEMYQTSKIIIELGDFSNKVNEVTNVITGISEQTHLLALNASIEAARAGDAGKGFSVVATEVSKLASESSEAAISISDLIKNMQSKIENTINRINNVAETVTKESEAVSSSVTIFNSIKEFIIDVNNNMDSISRLIKSQSLEMNSITQSAKAAAERVSSDNQKNINNSETTLGLVESIRVQSKKASNASKVLTYSSENLSDIVNGFKLK</sequence>
<keyword evidence="1 3" id="KW-0807">Transducer</keyword>